<dbReference type="EMBL" id="JAHWGI010000889">
    <property type="protein sequence ID" value="KAK3918196.1"/>
    <property type="molecule type" value="Genomic_DNA"/>
</dbReference>
<gene>
    <name evidence="1" type="ORF">KUF71_007618</name>
</gene>
<dbReference type="Proteomes" id="UP001219518">
    <property type="component" value="Unassembled WGS sequence"/>
</dbReference>
<keyword evidence="2" id="KW-1185">Reference proteome</keyword>
<keyword evidence="1" id="KW-0547">Nucleotide-binding</keyword>
<keyword evidence="1" id="KW-0067">ATP-binding</keyword>
<name>A0AAE1HCI2_9NEOP</name>
<feature type="non-terminal residue" evidence="1">
    <location>
        <position position="176"/>
    </location>
</feature>
<evidence type="ECO:0000313" key="1">
    <source>
        <dbReference type="EMBL" id="KAK3918196.1"/>
    </source>
</evidence>
<reference evidence="1" key="1">
    <citation type="submission" date="2021-07" db="EMBL/GenBank/DDBJ databases">
        <authorList>
            <person name="Catto M.A."/>
            <person name="Jacobson A."/>
            <person name="Kennedy G."/>
            <person name="Labadie P."/>
            <person name="Hunt B.G."/>
            <person name="Srinivasan R."/>
        </authorList>
    </citation>
    <scope>NUCLEOTIDE SEQUENCE</scope>
    <source>
        <strain evidence="1">PL_HMW_Pooled</strain>
        <tissue evidence="1">Head</tissue>
    </source>
</reference>
<protein>
    <submittedName>
        <fullName evidence="1">ATP-binding cassette sub-family D member 1</fullName>
    </submittedName>
</protein>
<dbReference type="GO" id="GO:0005524">
    <property type="term" value="F:ATP binding"/>
    <property type="evidence" value="ECO:0007669"/>
    <property type="project" value="UniProtKB-KW"/>
</dbReference>
<organism evidence="1 2">
    <name type="scientific">Frankliniella fusca</name>
    <dbReference type="NCBI Taxonomy" id="407009"/>
    <lineage>
        <taxon>Eukaryota</taxon>
        <taxon>Metazoa</taxon>
        <taxon>Ecdysozoa</taxon>
        <taxon>Arthropoda</taxon>
        <taxon>Hexapoda</taxon>
        <taxon>Insecta</taxon>
        <taxon>Pterygota</taxon>
        <taxon>Neoptera</taxon>
        <taxon>Paraneoptera</taxon>
        <taxon>Thysanoptera</taxon>
        <taxon>Terebrantia</taxon>
        <taxon>Thripoidea</taxon>
        <taxon>Thripidae</taxon>
        <taxon>Frankliniella</taxon>
    </lineage>
</organism>
<reference evidence="1" key="2">
    <citation type="journal article" date="2023" name="BMC Genomics">
        <title>Pest status, molecular evolution, and epigenetic factors derived from the genome assembly of Frankliniella fusca, a thysanopteran phytovirus vector.</title>
        <authorList>
            <person name="Catto M.A."/>
            <person name="Labadie P.E."/>
            <person name="Jacobson A.L."/>
            <person name="Kennedy G.G."/>
            <person name="Srinivasan R."/>
            <person name="Hunt B.G."/>
        </authorList>
    </citation>
    <scope>NUCLEOTIDE SEQUENCE</scope>
    <source>
        <strain evidence="1">PL_HMW_Pooled</strain>
    </source>
</reference>
<dbReference type="AlphaFoldDB" id="A0AAE1HCI2"/>
<evidence type="ECO:0000313" key="2">
    <source>
        <dbReference type="Proteomes" id="UP001219518"/>
    </source>
</evidence>
<sequence>CGAGVLVAAVPPLHASIYPSTQPSGPQRARLEEQSDQLILCRAELSCGLPRHATPHLQQRPRWLQARLTGACAGRRRAGCARGADCHVLVGVVGQGCYKGPFEVCLHGTLSPAPCRRPGRTFRCSPDTRRVRSLLGLSLCAVQVSCDHLRSYPLPFLVVRTSRAVLRLSAPRAVGT</sequence>
<accession>A0AAE1HCI2</accession>
<proteinExistence type="predicted"/>
<comment type="caution">
    <text evidence="1">The sequence shown here is derived from an EMBL/GenBank/DDBJ whole genome shotgun (WGS) entry which is preliminary data.</text>
</comment>